<keyword evidence="2" id="KW-1185">Reference proteome</keyword>
<organism evidence="1 2">
    <name type="scientific">Jiangella rhizosphaerae</name>
    <dbReference type="NCBI Taxonomy" id="2293569"/>
    <lineage>
        <taxon>Bacteria</taxon>
        <taxon>Bacillati</taxon>
        <taxon>Actinomycetota</taxon>
        <taxon>Actinomycetes</taxon>
        <taxon>Jiangellales</taxon>
        <taxon>Jiangellaceae</taxon>
        <taxon>Jiangella</taxon>
    </lineage>
</organism>
<evidence type="ECO:0000313" key="2">
    <source>
        <dbReference type="Proteomes" id="UP000284057"/>
    </source>
</evidence>
<comment type="caution">
    <text evidence="1">The sequence shown here is derived from an EMBL/GenBank/DDBJ whole genome shotgun (WGS) entry which is preliminary data.</text>
</comment>
<dbReference type="EMBL" id="QUAL01000152">
    <property type="protein sequence ID" value="RIQ21270.1"/>
    <property type="molecule type" value="Genomic_DNA"/>
</dbReference>
<dbReference type="Proteomes" id="UP000284057">
    <property type="component" value="Unassembled WGS sequence"/>
</dbReference>
<proteinExistence type="predicted"/>
<gene>
    <name evidence="1" type="ORF">DY240_15725</name>
</gene>
<reference evidence="1 2" key="1">
    <citation type="submission" date="2018-09" db="EMBL/GenBank/DDBJ databases">
        <title>Isolation, diversity and antifungal activity of actinobacteria from wheat.</title>
        <authorList>
            <person name="Han C."/>
        </authorList>
    </citation>
    <scope>NUCLEOTIDE SEQUENCE [LARGE SCALE GENOMIC DNA]</scope>
    <source>
        <strain evidence="1 2">NEAU-YY265</strain>
    </source>
</reference>
<dbReference type="AlphaFoldDB" id="A0A418KPF6"/>
<evidence type="ECO:0000313" key="1">
    <source>
        <dbReference type="EMBL" id="RIQ21270.1"/>
    </source>
</evidence>
<name>A0A418KPF6_9ACTN</name>
<sequence>MNQPLRFRFDQVDVGGPWCLTSIDQPHHADLLLKMRDYESMTAREIFHGNDPRGIRYDMAECPNPEPIRRLTEAFGGRDSICRLRINGRRRLYGFLTGNDFSIVWWDPEHVIWPSTKKHT</sequence>
<accession>A0A418KPF6</accession>
<protein>
    <submittedName>
        <fullName evidence="1">Uncharacterized protein</fullName>
    </submittedName>
</protein>